<dbReference type="GO" id="GO:0006811">
    <property type="term" value="P:monoatomic ion transport"/>
    <property type="evidence" value="ECO:0007669"/>
    <property type="project" value="UniProtKB-KW"/>
</dbReference>
<evidence type="ECO:0000256" key="10">
    <source>
        <dbReference type="ARBA" id="ARBA00023114"/>
    </source>
</evidence>
<dbReference type="Pfam" id="PF22461">
    <property type="entry name" value="SLBB_2"/>
    <property type="match status" value="2"/>
</dbReference>
<evidence type="ECO:0000313" key="17">
    <source>
        <dbReference type="EMBL" id="CAB3760281.1"/>
    </source>
</evidence>
<dbReference type="Gene3D" id="3.10.560.10">
    <property type="entry name" value="Outer membrane lipoprotein wza domain like"/>
    <property type="match status" value="2"/>
</dbReference>
<keyword evidence="6" id="KW-0812">Transmembrane</keyword>
<dbReference type="GO" id="GO:0015288">
    <property type="term" value="F:porin activity"/>
    <property type="evidence" value="ECO:0007669"/>
    <property type="project" value="UniProtKB-KW"/>
</dbReference>
<dbReference type="InterPro" id="IPR003715">
    <property type="entry name" value="Poly_export_N"/>
</dbReference>
<keyword evidence="3" id="KW-0813">Transport</keyword>
<accession>A0A6J5E4G2</accession>
<evidence type="ECO:0000256" key="2">
    <source>
        <dbReference type="ARBA" id="ARBA00009450"/>
    </source>
</evidence>
<feature type="domain" description="SLBB" evidence="16">
    <location>
        <begin position="275"/>
        <end position="357"/>
    </location>
</feature>
<evidence type="ECO:0000256" key="11">
    <source>
        <dbReference type="ARBA" id="ARBA00023136"/>
    </source>
</evidence>
<dbReference type="RefSeq" id="WP_175112041.1">
    <property type="nucleotide sequence ID" value="NZ_CADIKF010000025.1"/>
</dbReference>
<comment type="similarity">
    <text evidence="2">Belongs to the BexD/CtrA/VexA family.</text>
</comment>
<evidence type="ECO:0000256" key="12">
    <source>
        <dbReference type="ARBA" id="ARBA00023139"/>
    </source>
</evidence>
<keyword evidence="10" id="KW-0626">Porin</keyword>
<keyword evidence="8" id="KW-0625">Polysaccharide transport</keyword>
<dbReference type="PANTHER" id="PTHR33619">
    <property type="entry name" value="POLYSACCHARIDE EXPORT PROTEIN GFCE-RELATED"/>
    <property type="match status" value="1"/>
</dbReference>
<dbReference type="Gene3D" id="3.30.1950.10">
    <property type="entry name" value="wza like domain"/>
    <property type="match status" value="1"/>
</dbReference>
<dbReference type="InterPro" id="IPR054765">
    <property type="entry name" value="SLBB_dom"/>
</dbReference>
<keyword evidence="12" id="KW-0564">Palmitate</keyword>
<dbReference type="InterPro" id="IPR049712">
    <property type="entry name" value="Poly_export"/>
</dbReference>
<proteinExistence type="inferred from homology"/>
<dbReference type="PROSITE" id="PS51257">
    <property type="entry name" value="PROKAR_LIPOPROTEIN"/>
    <property type="match status" value="1"/>
</dbReference>
<dbReference type="AlphaFoldDB" id="A0A6J5E4G2"/>
<keyword evidence="4" id="KW-1134">Transmembrane beta strand</keyword>
<dbReference type="GO" id="GO:0015159">
    <property type="term" value="F:polysaccharide transmembrane transporter activity"/>
    <property type="evidence" value="ECO:0007669"/>
    <property type="project" value="InterPro"/>
</dbReference>
<evidence type="ECO:0000256" key="6">
    <source>
        <dbReference type="ARBA" id="ARBA00022692"/>
    </source>
</evidence>
<reference evidence="17 18" key="1">
    <citation type="submission" date="2020-04" db="EMBL/GenBank/DDBJ databases">
        <authorList>
            <person name="De Canck E."/>
        </authorList>
    </citation>
    <scope>NUCLEOTIDE SEQUENCE [LARGE SCALE GENOMIC DNA]</scope>
    <source>
        <strain evidence="17 18">LMG 29739</strain>
    </source>
</reference>
<dbReference type="Proteomes" id="UP000494329">
    <property type="component" value="Unassembled WGS sequence"/>
</dbReference>
<evidence type="ECO:0000256" key="8">
    <source>
        <dbReference type="ARBA" id="ARBA00023047"/>
    </source>
</evidence>
<sequence length="387" mass="40560">MLCRISKGARATASVRCGLALAVVMSVLCACSVAPGMRMQRDKAAPQGAADVTATRADAGSASGVPIHEIDAALVEQMRAGAADAIAPALFSTARPYTLGAGDVLQITVWDHPELAAAQGAQTQAQVRAADAPAGFVVDDSGGIQFPYAGSVHVAGLKTDEARDLLARRLASVFRNPQVTVRVASFRSAQVYVDGEVHAPGVQPINDIPMTLYEAVSRAGGFTAAADQSRMVLVRDGRSYPVNLSQLFEQQKNPAKIVLKDGDLLRIVSRDENGVFVMGEINHPATAVPMKTGRLTLSDALSQAGSVNQTSADAAHMYVIRGALSGTPSVYHLDASSPVAMLLANQFELQPKDVVYVDSTGLARFSRVLTQLLPMINTGLTAAVVGK</sequence>
<dbReference type="GO" id="GO:0009279">
    <property type="term" value="C:cell outer membrane"/>
    <property type="evidence" value="ECO:0007669"/>
    <property type="project" value="UniProtKB-SubCell"/>
</dbReference>
<keyword evidence="5" id="KW-0762">Sugar transport</keyword>
<keyword evidence="14" id="KW-0449">Lipoprotein</keyword>
<feature type="domain" description="Polysaccharide export protein N-terminal" evidence="15">
    <location>
        <begin position="94"/>
        <end position="183"/>
    </location>
</feature>
<dbReference type="EMBL" id="CADIKF010000025">
    <property type="protein sequence ID" value="CAB3760281.1"/>
    <property type="molecule type" value="Genomic_DNA"/>
</dbReference>
<protein>
    <submittedName>
        <fullName evidence="17">Uncharacterized protein</fullName>
    </submittedName>
</protein>
<dbReference type="GO" id="GO:0046930">
    <property type="term" value="C:pore complex"/>
    <property type="evidence" value="ECO:0007669"/>
    <property type="project" value="UniProtKB-KW"/>
</dbReference>
<dbReference type="Pfam" id="PF02563">
    <property type="entry name" value="Poly_export"/>
    <property type="match status" value="1"/>
</dbReference>
<comment type="subcellular location">
    <subcellularLocation>
        <location evidence="1">Cell outer membrane</location>
        <topology evidence="1">Multi-pass membrane protein</topology>
    </subcellularLocation>
</comment>
<keyword evidence="11" id="KW-0472">Membrane</keyword>
<gene>
    <name evidence="17" type="ORF">LMG29739_03345</name>
</gene>
<evidence type="ECO:0000259" key="15">
    <source>
        <dbReference type="Pfam" id="PF02563"/>
    </source>
</evidence>
<evidence type="ECO:0000256" key="13">
    <source>
        <dbReference type="ARBA" id="ARBA00023237"/>
    </source>
</evidence>
<dbReference type="PANTHER" id="PTHR33619:SF3">
    <property type="entry name" value="POLYSACCHARIDE EXPORT PROTEIN GFCE-RELATED"/>
    <property type="match status" value="1"/>
</dbReference>
<evidence type="ECO:0000256" key="1">
    <source>
        <dbReference type="ARBA" id="ARBA00004571"/>
    </source>
</evidence>
<organism evidence="17 18">
    <name type="scientific">Paraburkholderia solisilvae</name>
    <dbReference type="NCBI Taxonomy" id="624376"/>
    <lineage>
        <taxon>Bacteria</taxon>
        <taxon>Pseudomonadati</taxon>
        <taxon>Pseudomonadota</taxon>
        <taxon>Betaproteobacteria</taxon>
        <taxon>Burkholderiales</taxon>
        <taxon>Burkholderiaceae</taxon>
        <taxon>Paraburkholderia</taxon>
    </lineage>
</organism>
<keyword evidence="13" id="KW-0998">Cell outer membrane</keyword>
<keyword evidence="7" id="KW-0732">Signal</keyword>
<evidence type="ECO:0000256" key="7">
    <source>
        <dbReference type="ARBA" id="ARBA00022729"/>
    </source>
</evidence>
<feature type="domain" description="SLBB" evidence="16">
    <location>
        <begin position="190"/>
        <end position="266"/>
    </location>
</feature>
<evidence type="ECO:0000256" key="9">
    <source>
        <dbReference type="ARBA" id="ARBA00023065"/>
    </source>
</evidence>
<evidence type="ECO:0000259" key="16">
    <source>
        <dbReference type="Pfam" id="PF22461"/>
    </source>
</evidence>
<evidence type="ECO:0000256" key="4">
    <source>
        <dbReference type="ARBA" id="ARBA00022452"/>
    </source>
</evidence>
<name>A0A6J5E4G2_9BURK</name>
<keyword evidence="9" id="KW-0406">Ion transport</keyword>
<evidence type="ECO:0000256" key="14">
    <source>
        <dbReference type="ARBA" id="ARBA00023288"/>
    </source>
</evidence>
<keyword evidence="18" id="KW-1185">Reference proteome</keyword>
<evidence type="ECO:0000256" key="5">
    <source>
        <dbReference type="ARBA" id="ARBA00022597"/>
    </source>
</evidence>
<evidence type="ECO:0000256" key="3">
    <source>
        <dbReference type="ARBA" id="ARBA00022448"/>
    </source>
</evidence>
<evidence type="ECO:0000313" key="18">
    <source>
        <dbReference type="Proteomes" id="UP000494329"/>
    </source>
</evidence>